<proteinExistence type="predicted"/>
<dbReference type="RefSeq" id="XP_033156259.1">
    <property type="nucleotide sequence ID" value="XM_033300368.1"/>
</dbReference>
<keyword evidence="1" id="KW-0472">Membrane</keyword>
<accession>A0A6P8JUM5</accession>
<evidence type="ECO:0000313" key="4">
    <source>
        <dbReference type="RefSeq" id="XP_033156259.1"/>
    </source>
</evidence>
<feature type="chain" id="PRO_5028117001" evidence="2">
    <location>
        <begin position="25"/>
        <end position="60"/>
    </location>
</feature>
<sequence length="60" mass="6280">MQVLSGNPLSLFLLVIITPSLIAANPLWSLDQVGAYFTGIFRSVVGPIFGFGLAANSTAL</sequence>
<organism evidence="3 4">
    <name type="scientific">Drosophila mauritiana</name>
    <name type="common">Fruit fly</name>
    <dbReference type="NCBI Taxonomy" id="7226"/>
    <lineage>
        <taxon>Eukaryota</taxon>
        <taxon>Metazoa</taxon>
        <taxon>Ecdysozoa</taxon>
        <taxon>Arthropoda</taxon>
        <taxon>Hexapoda</taxon>
        <taxon>Insecta</taxon>
        <taxon>Pterygota</taxon>
        <taxon>Neoptera</taxon>
        <taxon>Endopterygota</taxon>
        <taxon>Diptera</taxon>
        <taxon>Brachycera</taxon>
        <taxon>Muscomorpha</taxon>
        <taxon>Ephydroidea</taxon>
        <taxon>Drosophilidae</taxon>
        <taxon>Drosophila</taxon>
        <taxon>Sophophora</taxon>
    </lineage>
</organism>
<keyword evidence="3" id="KW-1185">Reference proteome</keyword>
<feature type="transmembrane region" description="Helical" evidence="1">
    <location>
        <begin position="33"/>
        <end position="55"/>
    </location>
</feature>
<protein>
    <submittedName>
        <fullName evidence="4">Uncharacterized protein LOC117138332</fullName>
    </submittedName>
</protein>
<evidence type="ECO:0000256" key="2">
    <source>
        <dbReference type="SAM" id="SignalP"/>
    </source>
</evidence>
<dbReference type="GeneID" id="117138332"/>
<gene>
    <name evidence="4" type="primary">LOC117138332</name>
</gene>
<keyword evidence="1" id="KW-0812">Transmembrane</keyword>
<evidence type="ECO:0000313" key="3">
    <source>
        <dbReference type="Proteomes" id="UP000515162"/>
    </source>
</evidence>
<dbReference type="AlphaFoldDB" id="A0A6P8JUM5"/>
<reference evidence="4" key="1">
    <citation type="submission" date="2025-08" db="UniProtKB">
        <authorList>
            <consortium name="RefSeq"/>
        </authorList>
    </citation>
    <scope>IDENTIFICATION</scope>
    <source>
        <strain evidence="4">Mau12</strain>
        <tissue evidence="4">Whole Body</tissue>
    </source>
</reference>
<keyword evidence="2" id="KW-0732">Signal</keyword>
<name>A0A6P8JUM5_DROMA</name>
<dbReference type="Proteomes" id="UP000515162">
    <property type="component" value="Chromosome 2R"/>
</dbReference>
<keyword evidence="1" id="KW-1133">Transmembrane helix</keyword>
<evidence type="ECO:0000256" key="1">
    <source>
        <dbReference type="SAM" id="Phobius"/>
    </source>
</evidence>
<feature type="signal peptide" evidence="2">
    <location>
        <begin position="1"/>
        <end position="24"/>
    </location>
</feature>